<evidence type="ECO:0000313" key="1">
    <source>
        <dbReference type="EMBL" id="PZG14319.1"/>
    </source>
</evidence>
<sequence>MADRLSEWLADMRVMTQAADDIERTLEAVDATCDRTVWAGPAGDRFRDEWTSHRTAIRAALDDVRAQMQTITANLKREAQQQ</sequence>
<dbReference type="InterPro" id="IPR036689">
    <property type="entry name" value="ESAT-6-like_sf"/>
</dbReference>
<dbReference type="OrthoDB" id="5244663at2"/>
<reference evidence="1 2" key="1">
    <citation type="submission" date="2018-01" db="EMBL/GenBank/DDBJ databases">
        <title>Draft genome sequence of Nonomuraea sp. KC333.</title>
        <authorList>
            <person name="Sahin N."/>
            <person name="Saygin H."/>
            <person name="Ay H."/>
        </authorList>
    </citation>
    <scope>NUCLEOTIDE SEQUENCE [LARGE SCALE GENOMIC DNA]</scope>
    <source>
        <strain evidence="1 2">KC333</strain>
    </source>
</reference>
<dbReference type="AlphaFoldDB" id="A0A2W2EBT4"/>
<accession>A0A2W2EBT4</accession>
<evidence type="ECO:0008006" key="3">
    <source>
        <dbReference type="Google" id="ProtNLM"/>
    </source>
</evidence>
<name>A0A2W2EBT4_9ACTN</name>
<proteinExistence type="predicted"/>
<dbReference type="Proteomes" id="UP000249304">
    <property type="component" value="Unassembled WGS sequence"/>
</dbReference>
<organism evidence="1 2">
    <name type="scientific">Nonomuraea aridisoli</name>
    <dbReference type="NCBI Taxonomy" id="2070368"/>
    <lineage>
        <taxon>Bacteria</taxon>
        <taxon>Bacillati</taxon>
        <taxon>Actinomycetota</taxon>
        <taxon>Actinomycetes</taxon>
        <taxon>Streptosporangiales</taxon>
        <taxon>Streptosporangiaceae</taxon>
        <taxon>Nonomuraea</taxon>
    </lineage>
</organism>
<dbReference type="RefSeq" id="WP_111181827.1">
    <property type="nucleotide sequence ID" value="NZ_POUD01000131.1"/>
</dbReference>
<keyword evidence="2" id="KW-1185">Reference proteome</keyword>
<evidence type="ECO:0000313" key="2">
    <source>
        <dbReference type="Proteomes" id="UP000249304"/>
    </source>
</evidence>
<dbReference type="SUPFAM" id="SSF140453">
    <property type="entry name" value="EsxAB dimer-like"/>
    <property type="match status" value="1"/>
</dbReference>
<comment type="caution">
    <text evidence="1">The sequence shown here is derived from an EMBL/GenBank/DDBJ whole genome shotgun (WGS) entry which is preliminary data.</text>
</comment>
<protein>
    <recommendedName>
        <fullName evidence="3">WXG100 family type VII secretion target</fullName>
    </recommendedName>
</protein>
<dbReference type="Gene3D" id="1.10.287.1060">
    <property type="entry name" value="ESAT-6-like"/>
    <property type="match status" value="1"/>
</dbReference>
<gene>
    <name evidence="1" type="ORF">C1J01_27210</name>
</gene>
<dbReference type="EMBL" id="POUD01000131">
    <property type="protein sequence ID" value="PZG14319.1"/>
    <property type="molecule type" value="Genomic_DNA"/>
</dbReference>